<keyword evidence="2" id="KW-0520">NAD</keyword>
<dbReference type="GO" id="GO:0009898">
    <property type="term" value="C:cytoplasmic side of plasma membrane"/>
    <property type="evidence" value="ECO:0007669"/>
    <property type="project" value="TreeGrafter"/>
</dbReference>
<proteinExistence type="predicted"/>
<dbReference type="InterPro" id="IPR016161">
    <property type="entry name" value="Ald_DH/histidinol_DH"/>
</dbReference>
<dbReference type="Pfam" id="PF00171">
    <property type="entry name" value="Aldedh"/>
    <property type="match status" value="1"/>
</dbReference>
<dbReference type="OrthoDB" id="9762913at2"/>
<evidence type="ECO:0000313" key="4">
    <source>
        <dbReference type="EMBL" id="SET16722.1"/>
    </source>
</evidence>
<keyword evidence="5" id="KW-1185">Reference proteome</keyword>
<feature type="domain" description="Aldehyde dehydrogenase" evidence="3">
    <location>
        <begin position="11"/>
        <end position="117"/>
    </location>
</feature>
<feature type="non-terminal residue" evidence="4">
    <location>
        <position position="118"/>
    </location>
</feature>
<keyword evidence="1" id="KW-0560">Oxidoreductase</keyword>
<evidence type="ECO:0000256" key="1">
    <source>
        <dbReference type="ARBA" id="ARBA00023002"/>
    </source>
</evidence>
<dbReference type="AlphaFoldDB" id="A0A1I0CB38"/>
<dbReference type="Proteomes" id="UP000243819">
    <property type="component" value="Unassembled WGS sequence"/>
</dbReference>
<dbReference type="SUPFAM" id="SSF53720">
    <property type="entry name" value="ALDH-like"/>
    <property type="match status" value="1"/>
</dbReference>
<dbReference type="STRING" id="1120990.SAMN03080614_10661"/>
<dbReference type="GO" id="GO:0010133">
    <property type="term" value="P:L-proline catabolic process to L-glutamate"/>
    <property type="evidence" value="ECO:0007669"/>
    <property type="project" value="TreeGrafter"/>
</dbReference>
<dbReference type="PANTHER" id="PTHR42862">
    <property type="entry name" value="DELTA-1-PYRROLINE-5-CARBOXYLATE DEHYDROGENASE 1, ISOFORM A-RELATED"/>
    <property type="match status" value="1"/>
</dbReference>
<reference evidence="5" key="1">
    <citation type="submission" date="2016-10" db="EMBL/GenBank/DDBJ databases">
        <authorList>
            <person name="Varghese N."/>
            <person name="Submissions S."/>
        </authorList>
    </citation>
    <scope>NUCLEOTIDE SEQUENCE [LARGE SCALE GENOMIC DNA]</scope>
    <source>
        <strain evidence="5">DSM 13577</strain>
    </source>
</reference>
<evidence type="ECO:0000313" key="5">
    <source>
        <dbReference type="Proteomes" id="UP000243819"/>
    </source>
</evidence>
<dbReference type="EMBL" id="FOIF01000066">
    <property type="protein sequence ID" value="SET16722.1"/>
    <property type="molecule type" value="Genomic_DNA"/>
</dbReference>
<dbReference type="InterPro" id="IPR016163">
    <property type="entry name" value="Ald_DH_C"/>
</dbReference>
<evidence type="ECO:0000256" key="2">
    <source>
        <dbReference type="ARBA" id="ARBA00023027"/>
    </source>
</evidence>
<dbReference type="RefSeq" id="WP_143055931.1">
    <property type="nucleotide sequence ID" value="NZ_FOIF01000066.1"/>
</dbReference>
<sequence length="118" mass="13058">MWRYEVISVIPEDFNNFMGPVSDKYAFNNILKYIEIGKKEGKLVYGGKPVGDKGYFIQPTVIIDVPPQSVIAQEEIFGPVLAVIKAENFAEGLEIANNTEFGLTGGVCSNNRENLEKA</sequence>
<dbReference type="Gene3D" id="3.40.309.10">
    <property type="entry name" value="Aldehyde Dehydrogenase, Chain A, domain 2"/>
    <property type="match status" value="1"/>
</dbReference>
<dbReference type="GO" id="GO:0003842">
    <property type="term" value="F:L-glutamate gamma-semialdehyde dehydrogenase activity"/>
    <property type="evidence" value="ECO:0007669"/>
    <property type="project" value="TreeGrafter"/>
</dbReference>
<evidence type="ECO:0000259" key="3">
    <source>
        <dbReference type="Pfam" id="PF00171"/>
    </source>
</evidence>
<name>A0A1I0CB38_9FIRM</name>
<accession>A0A1I0CB38</accession>
<dbReference type="InterPro" id="IPR050485">
    <property type="entry name" value="Proline_metab_enzyme"/>
</dbReference>
<dbReference type="PANTHER" id="PTHR42862:SF1">
    <property type="entry name" value="DELTA-1-PYRROLINE-5-CARBOXYLATE DEHYDROGENASE 2, ISOFORM A-RELATED"/>
    <property type="match status" value="1"/>
</dbReference>
<protein>
    <submittedName>
        <fullName evidence="4">Aldehyde dehydrogenase family protein</fullName>
    </submittedName>
</protein>
<dbReference type="InterPro" id="IPR015590">
    <property type="entry name" value="Aldehyde_DH_dom"/>
</dbReference>
<organism evidence="4 5">
    <name type="scientific">Anaerobranca gottschalkii DSM 13577</name>
    <dbReference type="NCBI Taxonomy" id="1120990"/>
    <lineage>
        <taxon>Bacteria</taxon>
        <taxon>Bacillati</taxon>
        <taxon>Bacillota</taxon>
        <taxon>Clostridia</taxon>
        <taxon>Eubacteriales</taxon>
        <taxon>Proteinivoracaceae</taxon>
        <taxon>Anaerobranca</taxon>
    </lineage>
</organism>
<gene>
    <name evidence="4" type="ORF">SAMN03080614_10661</name>
</gene>